<gene>
    <name evidence="5" type="ORF">PENDEC_c003G03207</name>
</gene>
<keyword evidence="6" id="KW-1185">Reference proteome</keyword>
<reference evidence="6" key="1">
    <citation type="journal article" date="2017" name="Nat. Microbiol.">
        <title>Global analysis of biosynthetic gene clusters reveals vast potential of secondary metabolite production in Penicillium species.</title>
        <authorList>
            <person name="Nielsen J.C."/>
            <person name="Grijseels S."/>
            <person name="Prigent S."/>
            <person name="Ji B."/>
            <person name="Dainat J."/>
            <person name="Nielsen K.F."/>
            <person name="Frisvad J.C."/>
            <person name="Workman M."/>
            <person name="Nielsen J."/>
        </authorList>
    </citation>
    <scope>NUCLEOTIDE SEQUENCE [LARGE SCALE GENOMIC DNA]</scope>
    <source>
        <strain evidence="6">IBT 11843</strain>
    </source>
</reference>
<name>A0A1V6PIM0_PENDC</name>
<feature type="domain" description="Glucose-methanol-choline oxidoreductase C-terminal" evidence="4">
    <location>
        <begin position="20"/>
        <end position="91"/>
    </location>
</feature>
<dbReference type="OrthoDB" id="269227at2759"/>
<sequence length="106" mass="11668">MTGDGFKDIIGEDYPWPIPRDSDEAMDKMILEQSQTGFHPCGTCRLSKDIGQGVVDGGLKVHGFKNIRVIDASAFPVIPDCRIQNAVYMVGEKGADLIKADHKDLY</sequence>
<protein>
    <recommendedName>
        <fullName evidence="4">Glucose-methanol-choline oxidoreductase C-terminal domain-containing protein</fullName>
    </recommendedName>
</protein>
<comment type="caution">
    <text evidence="5">The sequence shown here is derived from an EMBL/GenBank/DDBJ whole genome shotgun (WGS) entry which is preliminary data.</text>
</comment>
<dbReference type="Gene3D" id="3.50.50.60">
    <property type="entry name" value="FAD/NAD(P)-binding domain"/>
    <property type="match status" value="1"/>
</dbReference>
<dbReference type="OMA" id="WPIPRDS"/>
<evidence type="ECO:0000313" key="5">
    <source>
        <dbReference type="EMBL" id="OQD76831.1"/>
    </source>
</evidence>
<dbReference type="SUPFAM" id="SSF51905">
    <property type="entry name" value="FAD/NAD(P)-binding domain"/>
    <property type="match status" value="1"/>
</dbReference>
<comment type="subcellular location">
    <subcellularLocation>
        <location evidence="1">Secreted</location>
        <location evidence="1">Cell wall</location>
    </subcellularLocation>
</comment>
<organism evidence="5 6">
    <name type="scientific">Penicillium decumbens</name>
    <dbReference type="NCBI Taxonomy" id="69771"/>
    <lineage>
        <taxon>Eukaryota</taxon>
        <taxon>Fungi</taxon>
        <taxon>Dikarya</taxon>
        <taxon>Ascomycota</taxon>
        <taxon>Pezizomycotina</taxon>
        <taxon>Eurotiomycetes</taxon>
        <taxon>Eurotiomycetidae</taxon>
        <taxon>Eurotiales</taxon>
        <taxon>Aspergillaceae</taxon>
        <taxon>Penicillium</taxon>
    </lineage>
</organism>
<proteinExistence type="inferred from homology"/>
<keyword evidence="3" id="KW-0134">Cell wall</keyword>
<dbReference type="GO" id="GO:0016614">
    <property type="term" value="F:oxidoreductase activity, acting on CH-OH group of donors"/>
    <property type="evidence" value="ECO:0007669"/>
    <property type="project" value="InterPro"/>
</dbReference>
<comment type="similarity">
    <text evidence="2">Belongs to the GMC oxidoreductase family.</text>
</comment>
<evidence type="ECO:0000259" key="4">
    <source>
        <dbReference type="Pfam" id="PF05199"/>
    </source>
</evidence>
<dbReference type="PANTHER" id="PTHR11552">
    <property type="entry name" value="GLUCOSE-METHANOL-CHOLINE GMC OXIDOREDUCTASE"/>
    <property type="match status" value="1"/>
</dbReference>
<dbReference type="AlphaFoldDB" id="A0A1V6PIM0"/>
<dbReference type="PANTHER" id="PTHR11552:SF147">
    <property type="entry name" value="CHOLINE DEHYDROGENASE, MITOCHONDRIAL"/>
    <property type="match status" value="1"/>
</dbReference>
<accession>A0A1V6PIM0</accession>
<keyword evidence="3" id="KW-0964">Secreted</keyword>
<dbReference type="Proteomes" id="UP000191522">
    <property type="component" value="Unassembled WGS sequence"/>
</dbReference>
<evidence type="ECO:0000256" key="2">
    <source>
        <dbReference type="ARBA" id="ARBA00010790"/>
    </source>
</evidence>
<dbReference type="InterPro" id="IPR036188">
    <property type="entry name" value="FAD/NAD-bd_sf"/>
</dbReference>
<evidence type="ECO:0000256" key="3">
    <source>
        <dbReference type="ARBA" id="ARBA00022512"/>
    </source>
</evidence>
<dbReference type="Pfam" id="PF05199">
    <property type="entry name" value="GMC_oxred_C"/>
    <property type="match status" value="1"/>
</dbReference>
<dbReference type="InterPro" id="IPR007867">
    <property type="entry name" value="GMC_OxRtase_C"/>
</dbReference>
<dbReference type="STRING" id="69771.A0A1V6PIM0"/>
<dbReference type="InterPro" id="IPR012132">
    <property type="entry name" value="GMC_OxRdtase"/>
</dbReference>
<evidence type="ECO:0000313" key="6">
    <source>
        <dbReference type="Proteomes" id="UP000191522"/>
    </source>
</evidence>
<dbReference type="GO" id="GO:0050660">
    <property type="term" value="F:flavin adenine dinucleotide binding"/>
    <property type="evidence" value="ECO:0007669"/>
    <property type="project" value="InterPro"/>
</dbReference>
<evidence type="ECO:0000256" key="1">
    <source>
        <dbReference type="ARBA" id="ARBA00004191"/>
    </source>
</evidence>
<dbReference type="EMBL" id="MDYL01000003">
    <property type="protein sequence ID" value="OQD76831.1"/>
    <property type="molecule type" value="Genomic_DNA"/>
</dbReference>